<organism evidence="1 2">
    <name type="scientific">Celeribacter neptunius</name>
    <dbReference type="NCBI Taxonomy" id="588602"/>
    <lineage>
        <taxon>Bacteria</taxon>
        <taxon>Pseudomonadati</taxon>
        <taxon>Pseudomonadota</taxon>
        <taxon>Alphaproteobacteria</taxon>
        <taxon>Rhodobacterales</taxon>
        <taxon>Roseobacteraceae</taxon>
        <taxon>Celeribacter</taxon>
    </lineage>
</organism>
<sequence>MHRIVTLLLIGLLALFSVPRTGGAMGMGHDMARAAQDAVAQDTTSEDAAALTMIVLAHQHSACPDCPGGMSDLAQGDIPCPHGALCMIVTVTGMAELRVARAMRFVDYPTLAIATPVTRAPALDLPPPRIGFGLV</sequence>
<dbReference type="RefSeq" id="WP_090059541.1">
    <property type="nucleotide sequence ID" value="NZ_FORH01000002.1"/>
</dbReference>
<name>A0A1I3NSR6_9RHOB</name>
<dbReference type="Proteomes" id="UP000199630">
    <property type="component" value="Unassembled WGS sequence"/>
</dbReference>
<evidence type="ECO:0000313" key="1">
    <source>
        <dbReference type="EMBL" id="SFJ12358.1"/>
    </source>
</evidence>
<dbReference type="OrthoDB" id="7867941at2"/>
<gene>
    <name evidence="1" type="ORF">SAMN04487991_1465</name>
</gene>
<keyword evidence="2" id="KW-1185">Reference proteome</keyword>
<protein>
    <submittedName>
        <fullName evidence="1">Uncharacterized protein</fullName>
    </submittedName>
</protein>
<accession>A0A1I3NSR6</accession>
<proteinExistence type="predicted"/>
<dbReference type="EMBL" id="FORH01000002">
    <property type="protein sequence ID" value="SFJ12358.1"/>
    <property type="molecule type" value="Genomic_DNA"/>
</dbReference>
<evidence type="ECO:0000313" key="2">
    <source>
        <dbReference type="Proteomes" id="UP000199630"/>
    </source>
</evidence>
<reference evidence="2" key="1">
    <citation type="submission" date="2016-10" db="EMBL/GenBank/DDBJ databases">
        <authorList>
            <person name="Varghese N."/>
            <person name="Submissions S."/>
        </authorList>
    </citation>
    <scope>NUCLEOTIDE SEQUENCE [LARGE SCALE GENOMIC DNA]</scope>
    <source>
        <strain evidence="2">DSM 26471</strain>
    </source>
</reference>
<dbReference type="STRING" id="588602.SAMN04487991_1465"/>
<dbReference type="AlphaFoldDB" id="A0A1I3NSR6"/>